<evidence type="ECO:0000256" key="1">
    <source>
        <dbReference type="SAM" id="Coils"/>
    </source>
</evidence>
<dbReference type="Proteomes" id="UP000091979">
    <property type="component" value="Unassembled WGS sequence"/>
</dbReference>
<dbReference type="AlphaFoldDB" id="A0A1B7XA93"/>
<sequence>MTQWLKNIHKMFQKSGAEVRSEPEHSDLLYADASLDVLKSLAVRRNSSYKDDTRDIFARISFKYAGEPDTDPLKVLTLVLGHDVPEVMYLIKANMIGYLDEWRKHDWSTLKDQYGDSMGEQDQFGVSREELRSHAVNAVQKLVSQYLIDAGAITSCTWEQAGMAAYHAPISIRLSSYRHGDLFMGDARTEHMSKVLFEACWHRLFGGVCCVQADTAVYTKHWSYDAAKSLERQSAREAAETQLALLRLHTQTPSAMTYIREKLVADGTLSYMLQQADSFVSANGLLVSEQKKRMELLTASDEETYAMAKQKALQPVVAHIVEEMDLLASEIDWLNSQLSGVAQNSRKAEALHGRRDHLMTQHLLKAGLLAVCYDKAFFSGSAMTVSQPDEGLFSKIVEKTHSTVFDCNITAIASGITESARQVAVVEHYIMWKNLVAEEPAPLRALVQSLPYAQRLIYEASYLQQIAQSAVPSVAEDILEEALAVPAGAGIPEELRANAKNACSLVADGSVLMLALKGIAECITYEEFLESVRLLQYAVTDAIAGFTLPYELYQLLAKVGDLEHAVRQKDILSFEDAQKQLETQLVGADLTLSGETRLAFEEELKLFYRPLRSTSDFRLLTEKILMPETALVAMYLQWIGDDVQSQGVNIEEGQRQGLAKLMVSLFTMPELSEQWLIQSGRKIGISTDEEAISLLEHMEMFFAEIAEQAVQMLEEKMESLQLEHAQKVELSLVDMLQKYLPVTGDGKQESIADWPK</sequence>
<reference evidence="2 3" key="1">
    <citation type="submission" date="2015-01" db="EMBL/GenBank/DDBJ databases">
        <title>Desulfovibrio sp. JC271 draft genome sequence.</title>
        <authorList>
            <person name="Shivani Y."/>
            <person name="Subhash Y."/>
            <person name="Sasikala C."/>
            <person name="Ramana C.V."/>
        </authorList>
    </citation>
    <scope>NUCLEOTIDE SEQUENCE [LARGE SCALE GENOMIC DNA]</scope>
    <source>
        <strain evidence="2 3">JC271</strain>
    </source>
</reference>
<feature type="coiled-coil region" evidence="1">
    <location>
        <begin position="703"/>
        <end position="730"/>
    </location>
</feature>
<gene>
    <name evidence="2" type="ORF">SP90_13750</name>
</gene>
<dbReference type="EMBL" id="JXMS01000028">
    <property type="protein sequence ID" value="OBQ46252.1"/>
    <property type="molecule type" value="Genomic_DNA"/>
</dbReference>
<dbReference type="PATRIC" id="fig|1560234.3.peg.1864"/>
<keyword evidence="3" id="KW-1185">Reference proteome</keyword>
<proteinExistence type="predicted"/>
<protein>
    <submittedName>
        <fullName evidence="2">Uncharacterized protein</fullName>
    </submittedName>
</protein>
<evidence type="ECO:0000313" key="3">
    <source>
        <dbReference type="Proteomes" id="UP000091979"/>
    </source>
</evidence>
<name>A0A1B7XA93_9BACT</name>
<keyword evidence="1" id="KW-0175">Coiled coil</keyword>
<comment type="caution">
    <text evidence="2">The sequence shown here is derived from an EMBL/GenBank/DDBJ whole genome shotgun (WGS) entry which is preliminary data.</text>
</comment>
<evidence type="ECO:0000313" key="2">
    <source>
        <dbReference type="EMBL" id="OBQ46252.1"/>
    </source>
</evidence>
<accession>A0A1B7XA93</accession>
<organism evidence="2 3">
    <name type="scientific">Halodesulfovibrio spirochaetisodalis</name>
    <dbReference type="NCBI Taxonomy" id="1560234"/>
    <lineage>
        <taxon>Bacteria</taxon>
        <taxon>Pseudomonadati</taxon>
        <taxon>Thermodesulfobacteriota</taxon>
        <taxon>Desulfovibrionia</taxon>
        <taxon>Desulfovibrionales</taxon>
        <taxon>Desulfovibrionaceae</taxon>
        <taxon>Halodesulfovibrio</taxon>
    </lineage>
</organism>
<dbReference type="RefSeq" id="WP_066857429.1">
    <property type="nucleotide sequence ID" value="NZ_JXMS01000028.1"/>
</dbReference>